<dbReference type="PANTHER" id="PTHR39087:SF2">
    <property type="entry name" value="UPF0104 MEMBRANE PROTEIN MJ1595"/>
    <property type="match status" value="1"/>
</dbReference>
<keyword evidence="5 6" id="KW-0472">Membrane</keyword>
<evidence type="ECO:0000256" key="1">
    <source>
        <dbReference type="ARBA" id="ARBA00004651"/>
    </source>
</evidence>
<dbReference type="RefSeq" id="WP_132198509.1">
    <property type="nucleotide sequence ID" value="NZ_SMKY01000071.1"/>
</dbReference>
<feature type="transmembrane region" description="Helical" evidence="6">
    <location>
        <begin position="126"/>
        <end position="148"/>
    </location>
</feature>
<organism evidence="7 8">
    <name type="scientific">Actinomadura darangshiensis</name>
    <dbReference type="NCBI Taxonomy" id="705336"/>
    <lineage>
        <taxon>Bacteria</taxon>
        <taxon>Bacillati</taxon>
        <taxon>Actinomycetota</taxon>
        <taxon>Actinomycetes</taxon>
        <taxon>Streptosporangiales</taxon>
        <taxon>Thermomonosporaceae</taxon>
        <taxon>Actinomadura</taxon>
    </lineage>
</organism>
<feature type="transmembrane region" description="Helical" evidence="6">
    <location>
        <begin position="12"/>
        <end position="31"/>
    </location>
</feature>
<feature type="transmembrane region" description="Helical" evidence="6">
    <location>
        <begin position="251"/>
        <end position="272"/>
    </location>
</feature>
<keyword evidence="3 6" id="KW-0812">Transmembrane</keyword>
<evidence type="ECO:0000313" key="8">
    <source>
        <dbReference type="Proteomes" id="UP000295578"/>
    </source>
</evidence>
<dbReference type="GO" id="GO:0005886">
    <property type="term" value="C:plasma membrane"/>
    <property type="evidence" value="ECO:0007669"/>
    <property type="project" value="UniProtKB-SubCell"/>
</dbReference>
<accession>A0A4R5BBA3</accession>
<keyword evidence="8" id="KW-1185">Reference proteome</keyword>
<dbReference type="Proteomes" id="UP000295578">
    <property type="component" value="Unassembled WGS sequence"/>
</dbReference>
<protein>
    <submittedName>
        <fullName evidence="7">Flippase-like domain-containing protein</fullName>
    </submittedName>
</protein>
<reference evidence="7 8" key="1">
    <citation type="submission" date="2019-03" db="EMBL/GenBank/DDBJ databases">
        <title>Draft genome sequences of novel Actinobacteria.</title>
        <authorList>
            <person name="Sahin N."/>
            <person name="Ay H."/>
            <person name="Saygin H."/>
        </authorList>
    </citation>
    <scope>NUCLEOTIDE SEQUENCE [LARGE SCALE GENOMIC DNA]</scope>
    <source>
        <strain evidence="7 8">DSM 45941</strain>
    </source>
</reference>
<comment type="caution">
    <text evidence="7">The sequence shown here is derived from an EMBL/GenBank/DDBJ whole genome shotgun (WGS) entry which is preliminary data.</text>
</comment>
<comment type="subcellular location">
    <subcellularLocation>
        <location evidence="1">Cell membrane</location>
        <topology evidence="1">Multi-pass membrane protein</topology>
    </subcellularLocation>
</comment>
<feature type="transmembrane region" description="Helical" evidence="6">
    <location>
        <begin position="284"/>
        <end position="303"/>
    </location>
</feature>
<gene>
    <name evidence="7" type="ORF">E1293_17665</name>
</gene>
<proteinExistence type="predicted"/>
<evidence type="ECO:0000256" key="3">
    <source>
        <dbReference type="ARBA" id="ARBA00022692"/>
    </source>
</evidence>
<evidence type="ECO:0000256" key="2">
    <source>
        <dbReference type="ARBA" id="ARBA00022475"/>
    </source>
</evidence>
<dbReference type="AlphaFoldDB" id="A0A4R5BBA3"/>
<sequence>MISEEVPTRGSILRFLPGLGVAVAVLVIGFVHRTAVDAGSDSLAAADGEWLVIAFSATVLMWVAGAFAQLGSMPLLPPVGRLFAVQLAASFANHLLPAGSGGIAVNMRFMRRLGMSTDAAAGAVGLNALAGLLTHGGLLALIVILAPSTVASLGPRVHWPAVAHPPPATAGIVMATAPIALIALTTMLVWRTQQRSRARDAAAVSRLAGELRQLGAILRHPGRALALWGGSLAAPLLHTLILFAVLRSLDVPVTVGTVLLIYVVVSAVSALVPSPGAIGSLDVALVAGLAVSGVPSTAALASVLGYRLITVWLPLLPTGTVLALLLRSRII</sequence>
<evidence type="ECO:0000256" key="5">
    <source>
        <dbReference type="ARBA" id="ARBA00023136"/>
    </source>
</evidence>
<feature type="transmembrane region" description="Helical" evidence="6">
    <location>
        <begin position="83"/>
        <end position="105"/>
    </location>
</feature>
<dbReference type="Pfam" id="PF03706">
    <property type="entry name" value="LPG_synthase_TM"/>
    <property type="match status" value="1"/>
</dbReference>
<keyword evidence="2" id="KW-1003">Cell membrane</keyword>
<evidence type="ECO:0000313" key="7">
    <source>
        <dbReference type="EMBL" id="TDD81936.1"/>
    </source>
</evidence>
<dbReference type="PANTHER" id="PTHR39087">
    <property type="entry name" value="UPF0104 MEMBRANE PROTEIN MJ1595"/>
    <property type="match status" value="1"/>
</dbReference>
<evidence type="ECO:0000256" key="4">
    <source>
        <dbReference type="ARBA" id="ARBA00022989"/>
    </source>
</evidence>
<feature type="transmembrane region" description="Helical" evidence="6">
    <location>
        <begin position="51"/>
        <end position="71"/>
    </location>
</feature>
<feature type="transmembrane region" description="Helical" evidence="6">
    <location>
        <begin position="168"/>
        <end position="190"/>
    </location>
</feature>
<dbReference type="InterPro" id="IPR022791">
    <property type="entry name" value="L-PG_synthase/AglD"/>
</dbReference>
<dbReference type="EMBL" id="SMKY01000071">
    <property type="protein sequence ID" value="TDD81936.1"/>
    <property type="molecule type" value="Genomic_DNA"/>
</dbReference>
<feature type="transmembrane region" description="Helical" evidence="6">
    <location>
        <begin position="309"/>
        <end position="326"/>
    </location>
</feature>
<keyword evidence="4 6" id="KW-1133">Transmembrane helix</keyword>
<name>A0A4R5BBA3_9ACTN</name>
<evidence type="ECO:0000256" key="6">
    <source>
        <dbReference type="SAM" id="Phobius"/>
    </source>
</evidence>
<feature type="transmembrane region" description="Helical" evidence="6">
    <location>
        <begin position="225"/>
        <end position="245"/>
    </location>
</feature>
<dbReference type="OrthoDB" id="3480455at2"/>